<dbReference type="SUPFAM" id="SSF46785">
    <property type="entry name" value="Winged helix' DNA-binding domain"/>
    <property type="match status" value="1"/>
</dbReference>
<sequence>MTVAVQFRLRLYRDATIAIGPGKVALLEAIAETGSISAAAKRFDMSYRRAWLLVDEMNRALAAPAVAASAGGAHGGGTRLTDVGEEIVRRYRAVESIARQAAASEIEELGRLIAP</sequence>
<dbReference type="PANTHER" id="PTHR30432">
    <property type="entry name" value="TRANSCRIPTIONAL REGULATOR MODE"/>
    <property type="match status" value="1"/>
</dbReference>
<dbReference type="Pfam" id="PF00126">
    <property type="entry name" value="HTH_1"/>
    <property type="match status" value="1"/>
</dbReference>
<comment type="caution">
    <text evidence="2">The sequence shown here is derived from an EMBL/GenBank/DDBJ whole genome shotgun (WGS) entry which is preliminary data.</text>
</comment>
<dbReference type="InterPro" id="IPR051815">
    <property type="entry name" value="Molybdate_resp_trans_reg"/>
</dbReference>
<dbReference type="EMBL" id="VLTJ01000039">
    <property type="protein sequence ID" value="TSH90401.1"/>
    <property type="molecule type" value="Genomic_DNA"/>
</dbReference>
<protein>
    <submittedName>
        <fullName evidence="2">LysR family transcriptional regulator</fullName>
    </submittedName>
</protein>
<proteinExistence type="predicted"/>
<dbReference type="PANTHER" id="PTHR30432:SF1">
    <property type="entry name" value="DNA-BINDING TRANSCRIPTIONAL DUAL REGULATOR MODE"/>
    <property type="match status" value="1"/>
</dbReference>
<evidence type="ECO:0000259" key="1">
    <source>
        <dbReference type="Pfam" id="PF00126"/>
    </source>
</evidence>
<dbReference type="InterPro" id="IPR036390">
    <property type="entry name" value="WH_DNA-bd_sf"/>
</dbReference>
<dbReference type="Proteomes" id="UP000318405">
    <property type="component" value="Unassembled WGS sequence"/>
</dbReference>
<organism evidence="2 3">
    <name type="scientific">Verticiella sediminum</name>
    <dbReference type="NCBI Taxonomy" id="1247510"/>
    <lineage>
        <taxon>Bacteria</taxon>
        <taxon>Pseudomonadati</taxon>
        <taxon>Pseudomonadota</taxon>
        <taxon>Betaproteobacteria</taxon>
        <taxon>Burkholderiales</taxon>
        <taxon>Alcaligenaceae</taxon>
        <taxon>Verticiella</taxon>
    </lineage>
</organism>
<dbReference type="OrthoDB" id="9805928at2"/>
<dbReference type="RefSeq" id="WP_143950317.1">
    <property type="nucleotide sequence ID" value="NZ_BAABMB010000003.1"/>
</dbReference>
<dbReference type="InterPro" id="IPR000847">
    <property type="entry name" value="LysR_HTH_N"/>
</dbReference>
<evidence type="ECO:0000313" key="3">
    <source>
        <dbReference type="Proteomes" id="UP000318405"/>
    </source>
</evidence>
<dbReference type="InterPro" id="IPR036388">
    <property type="entry name" value="WH-like_DNA-bd_sf"/>
</dbReference>
<dbReference type="AlphaFoldDB" id="A0A556ABZ2"/>
<reference evidence="2 3" key="1">
    <citation type="submission" date="2019-07" db="EMBL/GenBank/DDBJ databases">
        <title>Qingshengfaniella alkalisoli gen. nov., sp. nov., isolated from saline soil.</title>
        <authorList>
            <person name="Xu L."/>
            <person name="Huang X.-X."/>
            <person name="Sun J.-Q."/>
        </authorList>
    </citation>
    <scope>NUCLEOTIDE SEQUENCE [LARGE SCALE GENOMIC DNA]</scope>
    <source>
        <strain evidence="2 3">DSM 27279</strain>
    </source>
</reference>
<gene>
    <name evidence="2" type="ORF">FOZ76_21500</name>
</gene>
<keyword evidence="3" id="KW-1185">Reference proteome</keyword>
<dbReference type="Gene3D" id="1.10.10.10">
    <property type="entry name" value="Winged helix-like DNA-binding domain superfamily/Winged helix DNA-binding domain"/>
    <property type="match status" value="1"/>
</dbReference>
<name>A0A556ABZ2_9BURK</name>
<dbReference type="GO" id="GO:0003700">
    <property type="term" value="F:DNA-binding transcription factor activity"/>
    <property type="evidence" value="ECO:0007669"/>
    <property type="project" value="InterPro"/>
</dbReference>
<feature type="domain" description="HTH lysR-type" evidence="1">
    <location>
        <begin position="25"/>
        <end position="85"/>
    </location>
</feature>
<evidence type="ECO:0000313" key="2">
    <source>
        <dbReference type="EMBL" id="TSH90401.1"/>
    </source>
</evidence>
<accession>A0A556ABZ2</accession>